<dbReference type="STRING" id="1227499.C493_06095"/>
<evidence type="ECO:0000256" key="1">
    <source>
        <dbReference type="SAM" id="Phobius"/>
    </source>
</evidence>
<dbReference type="EMBL" id="AOHZ01000031">
    <property type="protein sequence ID" value="ELY58994.1"/>
    <property type="molecule type" value="Genomic_DNA"/>
</dbReference>
<protein>
    <recommendedName>
        <fullName evidence="4">Membrane-bound metal-dependent hydrolase</fullName>
    </recommendedName>
</protein>
<keyword evidence="3" id="KW-1185">Reference proteome</keyword>
<dbReference type="PATRIC" id="fig|1227499.3.peg.1244"/>
<dbReference type="eggNOG" id="arCOG04664">
    <property type="taxonomic scope" value="Archaea"/>
</dbReference>
<keyword evidence="1" id="KW-0812">Transmembrane</keyword>
<gene>
    <name evidence="2" type="ORF">C493_06095</name>
</gene>
<reference evidence="2 3" key="1">
    <citation type="journal article" date="2014" name="PLoS Genet.">
        <title>Phylogenetically driven sequencing of extremely halophilic archaea reveals strategies for static and dynamic osmo-response.</title>
        <authorList>
            <person name="Becker E.A."/>
            <person name="Seitzer P.M."/>
            <person name="Tritt A."/>
            <person name="Larsen D."/>
            <person name="Krusor M."/>
            <person name="Yao A.I."/>
            <person name="Wu D."/>
            <person name="Madern D."/>
            <person name="Eisen J.A."/>
            <person name="Darling A.E."/>
            <person name="Facciotti M.T."/>
        </authorList>
    </citation>
    <scope>NUCLEOTIDE SEQUENCE [LARGE SCALE GENOMIC DNA]</scope>
    <source>
        <strain evidence="2 3">JCM 12255</strain>
    </source>
</reference>
<proteinExistence type="predicted"/>
<evidence type="ECO:0008006" key="4">
    <source>
        <dbReference type="Google" id="ProtNLM"/>
    </source>
</evidence>
<organism evidence="2 3">
    <name type="scientific">Natronolimnohabitans innermongolicus JCM 12255</name>
    <dbReference type="NCBI Taxonomy" id="1227499"/>
    <lineage>
        <taxon>Archaea</taxon>
        <taxon>Methanobacteriati</taxon>
        <taxon>Methanobacteriota</taxon>
        <taxon>Stenosarchaea group</taxon>
        <taxon>Halobacteria</taxon>
        <taxon>Halobacteriales</taxon>
        <taxon>Natrialbaceae</taxon>
        <taxon>Natronolimnohabitans</taxon>
    </lineage>
</organism>
<keyword evidence="1" id="KW-1133">Transmembrane helix</keyword>
<name>L9XB99_9EURY</name>
<evidence type="ECO:0000313" key="2">
    <source>
        <dbReference type="EMBL" id="ELY58994.1"/>
    </source>
</evidence>
<comment type="caution">
    <text evidence="2">The sequence shown here is derived from an EMBL/GenBank/DDBJ whole genome shotgun (WGS) entry which is preliminary data.</text>
</comment>
<feature type="transmembrane region" description="Helical" evidence="1">
    <location>
        <begin position="155"/>
        <end position="174"/>
    </location>
</feature>
<feature type="transmembrane region" description="Helical" evidence="1">
    <location>
        <begin position="57"/>
        <end position="83"/>
    </location>
</feature>
<dbReference type="Proteomes" id="UP000011602">
    <property type="component" value="Unassembled WGS sequence"/>
</dbReference>
<accession>L9XB99</accession>
<dbReference type="AlphaFoldDB" id="L9XB99"/>
<sequence>MLPTHALGGMVLALPFAVVAPEYASVALVAGFVGGIFPDLDLYFGHRKTLHYPVYYSGFAAVAAAVAVVAPSVATVGVALFLLGAALHCLTDILGSGLELRPWEGTSERAVYDHYRDTWIPPRQLIRYDGSPADLFLSGLLAAPLLYALEGPFQWTVIAAVAVAVVYTALRRVLADLAVVVVRVLPPTVRPYVPERYLEDLESTRA</sequence>
<feature type="transmembrane region" description="Helical" evidence="1">
    <location>
        <begin position="12"/>
        <end position="37"/>
    </location>
</feature>
<keyword evidence="1" id="KW-0472">Membrane</keyword>
<evidence type="ECO:0000313" key="3">
    <source>
        <dbReference type="Proteomes" id="UP000011602"/>
    </source>
</evidence>